<feature type="region of interest" description="Disordered" evidence="8">
    <location>
        <begin position="386"/>
        <end position="405"/>
    </location>
</feature>
<evidence type="ECO:0000256" key="2">
    <source>
        <dbReference type="ARBA" id="ARBA00022670"/>
    </source>
</evidence>
<evidence type="ECO:0000256" key="3">
    <source>
        <dbReference type="ARBA" id="ARBA00022723"/>
    </source>
</evidence>
<dbReference type="GO" id="GO:0046872">
    <property type="term" value="F:metal ion binding"/>
    <property type="evidence" value="ECO:0007669"/>
    <property type="project" value="UniProtKB-KW"/>
</dbReference>
<dbReference type="EMBL" id="DMAN01000404">
    <property type="protein sequence ID" value="HAE29037.1"/>
    <property type="molecule type" value="Genomic_DNA"/>
</dbReference>
<evidence type="ECO:0000259" key="9">
    <source>
        <dbReference type="Pfam" id="PF01551"/>
    </source>
</evidence>
<gene>
    <name evidence="10" type="ORF">DCG58_17900</name>
</gene>
<dbReference type="CDD" id="cd12797">
    <property type="entry name" value="M23_peptidase"/>
    <property type="match status" value="1"/>
</dbReference>
<dbReference type="Pfam" id="PF01551">
    <property type="entry name" value="Peptidase_M23"/>
    <property type="match status" value="1"/>
</dbReference>
<name>A0A3B9H2Z7_9PROT</name>
<dbReference type="Proteomes" id="UP000259610">
    <property type="component" value="Unassembled WGS sequence"/>
</dbReference>
<protein>
    <recommendedName>
        <fullName evidence="9">M23ase beta-sheet core domain-containing protein</fullName>
    </recommendedName>
</protein>
<keyword evidence="3" id="KW-0479">Metal-binding</keyword>
<feature type="region of interest" description="Disordered" evidence="8">
    <location>
        <begin position="258"/>
        <end position="296"/>
    </location>
</feature>
<evidence type="ECO:0000256" key="5">
    <source>
        <dbReference type="ARBA" id="ARBA00022833"/>
    </source>
</evidence>
<evidence type="ECO:0000256" key="8">
    <source>
        <dbReference type="SAM" id="MobiDB-lite"/>
    </source>
</evidence>
<comment type="cofactor">
    <cofactor evidence="1">
        <name>Zn(2+)</name>
        <dbReference type="ChEBI" id="CHEBI:29105"/>
    </cofactor>
</comment>
<dbReference type="SUPFAM" id="SSF51261">
    <property type="entry name" value="Duplicated hybrid motif"/>
    <property type="match status" value="1"/>
</dbReference>
<evidence type="ECO:0000256" key="7">
    <source>
        <dbReference type="SAM" id="Coils"/>
    </source>
</evidence>
<organism evidence="10 11">
    <name type="scientific">Hyphomonas adhaerens</name>
    <dbReference type="NCBI Taxonomy" id="81029"/>
    <lineage>
        <taxon>Bacteria</taxon>
        <taxon>Pseudomonadati</taxon>
        <taxon>Pseudomonadota</taxon>
        <taxon>Alphaproteobacteria</taxon>
        <taxon>Hyphomonadales</taxon>
        <taxon>Hyphomonadaceae</taxon>
        <taxon>Hyphomonas</taxon>
    </lineage>
</organism>
<dbReference type="PANTHER" id="PTHR21666:SF288">
    <property type="entry name" value="CELL DIVISION PROTEIN YTFB"/>
    <property type="match status" value="1"/>
</dbReference>
<evidence type="ECO:0000313" key="10">
    <source>
        <dbReference type="EMBL" id="HAE29037.1"/>
    </source>
</evidence>
<dbReference type="PANTHER" id="PTHR21666">
    <property type="entry name" value="PEPTIDASE-RELATED"/>
    <property type="match status" value="1"/>
</dbReference>
<reference evidence="10 11" key="1">
    <citation type="journal article" date="2018" name="Nat. Biotechnol.">
        <title>A standardized bacterial taxonomy based on genome phylogeny substantially revises the tree of life.</title>
        <authorList>
            <person name="Parks D.H."/>
            <person name="Chuvochina M."/>
            <person name="Waite D.W."/>
            <person name="Rinke C."/>
            <person name="Skarshewski A."/>
            <person name="Chaumeil P.A."/>
            <person name="Hugenholtz P."/>
        </authorList>
    </citation>
    <scope>NUCLEOTIDE SEQUENCE [LARGE SCALE GENOMIC DNA]</scope>
    <source>
        <strain evidence="10">UBA8733</strain>
    </source>
</reference>
<keyword evidence="5" id="KW-0862">Zinc</keyword>
<dbReference type="AlphaFoldDB" id="A0A3B9H2Z7"/>
<feature type="coiled-coil region" evidence="7">
    <location>
        <begin position="178"/>
        <end position="219"/>
    </location>
</feature>
<dbReference type="InterPro" id="IPR011055">
    <property type="entry name" value="Dup_hybrid_motif"/>
</dbReference>
<dbReference type="GO" id="GO:0004222">
    <property type="term" value="F:metalloendopeptidase activity"/>
    <property type="evidence" value="ECO:0007669"/>
    <property type="project" value="TreeGrafter"/>
</dbReference>
<feature type="coiled-coil region" evidence="7">
    <location>
        <begin position="52"/>
        <end position="86"/>
    </location>
</feature>
<dbReference type="Gene3D" id="2.70.70.10">
    <property type="entry name" value="Glucose Permease (Domain IIA)"/>
    <property type="match status" value="1"/>
</dbReference>
<evidence type="ECO:0000313" key="11">
    <source>
        <dbReference type="Proteomes" id="UP000259610"/>
    </source>
</evidence>
<evidence type="ECO:0000256" key="1">
    <source>
        <dbReference type="ARBA" id="ARBA00001947"/>
    </source>
</evidence>
<keyword evidence="4" id="KW-0378">Hydrolase</keyword>
<dbReference type="GO" id="GO:0006508">
    <property type="term" value="P:proteolysis"/>
    <property type="evidence" value="ECO:0007669"/>
    <property type="project" value="UniProtKB-KW"/>
</dbReference>
<evidence type="ECO:0000256" key="6">
    <source>
        <dbReference type="ARBA" id="ARBA00023049"/>
    </source>
</evidence>
<comment type="caution">
    <text evidence="10">The sequence shown here is derived from an EMBL/GenBank/DDBJ whole genome shotgun (WGS) entry which is preliminary data.</text>
</comment>
<proteinExistence type="predicted"/>
<sequence>MCGSSSFGKTGRMMPDSRAYSFGARIARALAPAVSLLLLAAAAPDTFSREELEALESEKRVAEQKLAALQASGEDARKDINNVDAELIAAAMETRRREEQAAEAEKSLADLGTRRITAQMRLLEDQQALEDLLAALAASNRRKPPALVISPGKANTAVRRAILMSETTPRLAARTETVRAEIDELNALERRIRGEKARLEAAEATLALKQVEIERLAAAKRGAFEDLSGDIARLKSRTAKLGAEADTLRDLLSALESDAPSAPGVKPALRPRLVSASPSSPKPKPISPGTRPLGKAELGALQPPVSGRVLHSFGDKLATGGKAEWVTFSTRSEAQVTAPVAGAVEYARPFRSYGMMLILRTSDGYHVILSGMSRIYVTEGQKVAAGEPVGRMPDRSDPPPELNMELRLGDTVKNPADWLPRRG</sequence>
<keyword evidence="6" id="KW-0482">Metalloprotease</keyword>
<evidence type="ECO:0000256" key="4">
    <source>
        <dbReference type="ARBA" id="ARBA00022801"/>
    </source>
</evidence>
<accession>A0A3B9H2Z7</accession>
<keyword evidence="2" id="KW-0645">Protease</keyword>
<dbReference type="InterPro" id="IPR050570">
    <property type="entry name" value="Cell_wall_metabolism_enzyme"/>
</dbReference>
<dbReference type="InterPro" id="IPR016047">
    <property type="entry name" value="M23ase_b-sheet_dom"/>
</dbReference>
<feature type="domain" description="M23ase beta-sheet core" evidence="9">
    <location>
        <begin position="326"/>
        <end position="414"/>
    </location>
</feature>
<keyword evidence="7" id="KW-0175">Coiled coil</keyword>